<dbReference type="GO" id="GO:0015386">
    <property type="term" value="F:potassium:proton antiporter activity"/>
    <property type="evidence" value="ECO:0007669"/>
    <property type="project" value="TreeGrafter"/>
</dbReference>
<evidence type="ECO:0000256" key="7">
    <source>
        <dbReference type="ARBA" id="ARBA00022989"/>
    </source>
</evidence>
<evidence type="ECO:0000256" key="12">
    <source>
        <dbReference type="SAM" id="Phobius"/>
    </source>
</evidence>
<dbReference type="PANTHER" id="PTHR10110">
    <property type="entry name" value="SODIUM/HYDROGEN EXCHANGER"/>
    <property type="match status" value="1"/>
</dbReference>
<sequence length="245" mass="26430">MGIVRAAGAPRSLEVVIAGESLFNDGVGVVLFSLLLSFATGGAAPTLQTGLVELLREAGGGLLFGYAIGWVLYRLLRSVDHYQIEVLLTLAAVVGGYALANHLEVSGPLAMVVAGVMTGNRARRHAMSAITRQYADVFWELIDEILNALLFVLIGMRSKTERGRGIVDRRIVCSWSSGFRQLLPLPARRQIASFPARRSSPCIRTCPSIRFTSALHRDGGPRPATCIRAASATPSICRRNPFIEA</sequence>
<dbReference type="AlphaFoldDB" id="A0A6J5JZB8"/>
<keyword evidence="6 12" id="KW-0812">Transmembrane</keyword>
<dbReference type="Proteomes" id="UP000494102">
    <property type="component" value="Unassembled WGS sequence"/>
</dbReference>
<keyword evidence="5" id="KW-1003">Cell membrane</keyword>
<evidence type="ECO:0000256" key="11">
    <source>
        <dbReference type="ARBA" id="ARBA00023201"/>
    </source>
</evidence>
<dbReference type="GO" id="GO:0005886">
    <property type="term" value="C:plasma membrane"/>
    <property type="evidence" value="ECO:0007669"/>
    <property type="project" value="UniProtKB-SubCell"/>
</dbReference>
<evidence type="ECO:0000256" key="3">
    <source>
        <dbReference type="ARBA" id="ARBA00022448"/>
    </source>
</evidence>
<evidence type="ECO:0000313" key="15">
    <source>
        <dbReference type="Proteomes" id="UP000494102"/>
    </source>
</evidence>
<comment type="similarity">
    <text evidence="2">Belongs to the monovalent cation:proton antiporter 1 (CPA1) transporter (TC 2.A.36) family.</text>
</comment>
<keyword evidence="10 12" id="KW-0472">Membrane</keyword>
<keyword evidence="9" id="KW-0406">Ion transport</keyword>
<dbReference type="GO" id="GO:0051453">
    <property type="term" value="P:regulation of intracellular pH"/>
    <property type="evidence" value="ECO:0007669"/>
    <property type="project" value="TreeGrafter"/>
</dbReference>
<dbReference type="GeneID" id="84319795"/>
<dbReference type="GO" id="GO:0098719">
    <property type="term" value="P:sodium ion import across plasma membrane"/>
    <property type="evidence" value="ECO:0007669"/>
    <property type="project" value="TreeGrafter"/>
</dbReference>
<keyword evidence="4" id="KW-0050">Antiport</keyword>
<keyword evidence="11" id="KW-0739">Sodium transport</keyword>
<dbReference type="InterPro" id="IPR038770">
    <property type="entry name" value="Na+/solute_symporter_sf"/>
</dbReference>
<keyword evidence="7 12" id="KW-1133">Transmembrane helix</keyword>
<evidence type="ECO:0000256" key="9">
    <source>
        <dbReference type="ARBA" id="ARBA00023065"/>
    </source>
</evidence>
<feature type="transmembrane region" description="Helical" evidence="12">
    <location>
        <begin position="59"/>
        <end position="76"/>
    </location>
</feature>
<protein>
    <recommendedName>
        <fullName evidence="13">Cation/H+ exchanger transmembrane domain-containing protein</fullName>
    </recommendedName>
</protein>
<dbReference type="InterPro" id="IPR006153">
    <property type="entry name" value="Cation/H_exchanger_TM"/>
</dbReference>
<gene>
    <name evidence="14" type="ORF">LMG9964_00602</name>
</gene>
<evidence type="ECO:0000256" key="6">
    <source>
        <dbReference type="ARBA" id="ARBA00022692"/>
    </source>
</evidence>
<evidence type="ECO:0000259" key="13">
    <source>
        <dbReference type="Pfam" id="PF00999"/>
    </source>
</evidence>
<evidence type="ECO:0000313" key="14">
    <source>
        <dbReference type="EMBL" id="CAB4046970.1"/>
    </source>
</evidence>
<reference evidence="14 15" key="1">
    <citation type="submission" date="2020-04" db="EMBL/GenBank/DDBJ databases">
        <authorList>
            <person name="De Canck E."/>
        </authorList>
    </citation>
    <scope>NUCLEOTIDE SEQUENCE [LARGE SCALE GENOMIC DNA]</scope>
    <source>
        <strain evidence="14 15">LMG 9964</strain>
    </source>
</reference>
<evidence type="ECO:0000256" key="5">
    <source>
        <dbReference type="ARBA" id="ARBA00022475"/>
    </source>
</evidence>
<keyword evidence="3" id="KW-0813">Transport</keyword>
<proteinExistence type="inferred from homology"/>
<name>A0A6J5JZB8_9BURK</name>
<feature type="domain" description="Cation/H+ exchanger transmembrane" evidence="13">
    <location>
        <begin position="6"/>
        <end position="157"/>
    </location>
</feature>
<evidence type="ECO:0000256" key="1">
    <source>
        <dbReference type="ARBA" id="ARBA00004651"/>
    </source>
</evidence>
<dbReference type="RefSeq" id="WP_238558618.1">
    <property type="nucleotide sequence ID" value="NZ_CADILN010000001.1"/>
</dbReference>
<accession>A0A6J5JZB8</accession>
<evidence type="ECO:0000256" key="10">
    <source>
        <dbReference type="ARBA" id="ARBA00023136"/>
    </source>
</evidence>
<comment type="subcellular location">
    <subcellularLocation>
        <location evidence="1">Cell membrane</location>
        <topology evidence="1">Multi-pass membrane protein</topology>
    </subcellularLocation>
</comment>
<evidence type="ECO:0000256" key="4">
    <source>
        <dbReference type="ARBA" id="ARBA00022449"/>
    </source>
</evidence>
<evidence type="ECO:0000256" key="2">
    <source>
        <dbReference type="ARBA" id="ARBA00007367"/>
    </source>
</evidence>
<keyword evidence="8" id="KW-0915">Sodium</keyword>
<dbReference type="Gene3D" id="1.20.1530.20">
    <property type="match status" value="1"/>
</dbReference>
<dbReference type="EMBL" id="CADILN010000001">
    <property type="protein sequence ID" value="CAB4046970.1"/>
    <property type="molecule type" value="Genomic_DNA"/>
</dbReference>
<evidence type="ECO:0000256" key="8">
    <source>
        <dbReference type="ARBA" id="ARBA00023053"/>
    </source>
</evidence>
<dbReference type="Pfam" id="PF00999">
    <property type="entry name" value="Na_H_Exchanger"/>
    <property type="match status" value="1"/>
</dbReference>
<dbReference type="GO" id="GO:0015385">
    <property type="term" value="F:sodium:proton antiporter activity"/>
    <property type="evidence" value="ECO:0007669"/>
    <property type="project" value="InterPro"/>
</dbReference>
<dbReference type="InterPro" id="IPR018422">
    <property type="entry name" value="Cation/H_exchanger_CPA1"/>
</dbReference>
<feature type="transmembrane region" description="Helical" evidence="12">
    <location>
        <begin position="21"/>
        <end position="39"/>
    </location>
</feature>
<organism evidence="14 15">
    <name type="scientific">Paraburkholderia phenoliruptrix</name>
    <dbReference type="NCBI Taxonomy" id="252970"/>
    <lineage>
        <taxon>Bacteria</taxon>
        <taxon>Pseudomonadati</taxon>
        <taxon>Pseudomonadota</taxon>
        <taxon>Betaproteobacteria</taxon>
        <taxon>Burkholderiales</taxon>
        <taxon>Burkholderiaceae</taxon>
        <taxon>Paraburkholderia</taxon>
    </lineage>
</organism>
<dbReference type="PANTHER" id="PTHR10110:SF195">
    <property type="entry name" value="NA(+)_H(+) ANTIPORTER NHAS2"/>
    <property type="match status" value="1"/>
</dbReference>
<feature type="transmembrane region" description="Helical" evidence="12">
    <location>
        <begin position="88"/>
        <end position="117"/>
    </location>
</feature>